<sequence>MVLGLLAGLAVYLACVKATFAPSQAFMGDMFYDAGDNRQDAVLGTVCTLLSLCLAGFARTPRRAVCHFWLPFAASALLTLYEGRPWVSLKDDPIWWIPLGILLRYAFSALWIMSLTSAAADWLLARFFLGKT</sequence>
<comment type="caution">
    <text evidence="2">The sequence shown here is derived from an EMBL/GenBank/DDBJ whole genome shotgun (WGS) entry which is preliminary data.</text>
</comment>
<evidence type="ECO:0000256" key="1">
    <source>
        <dbReference type="SAM" id="Phobius"/>
    </source>
</evidence>
<dbReference type="EMBL" id="DWZD01000040">
    <property type="protein sequence ID" value="HJA79303.1"/>
    <property type="molecule type" value="Genomic_DNA"/>
</dbReference>
<gene>
    <name evidence="2" type="ORF">H9784_07035</name>
</gene>
<feature type="transmembrane region" description="Helical" evidence="1">
    <location>
        <begin position="101"/>
        <end position="124"/>
    </location>
</feature>
<proteinExistence type="predicted"/>
<keyword evidence="1" id="KW-1133">Transmembrane helix</keyword>
<evidence type="ECO:0000313" key="2">
    <source>
        <dbReference type="EMBL" id="HJA79303.1"/>
    </source>
</evidence>
<keyword evidence="1" id="KW-0472">Membrane</keyword>
<protein>
    <submittedName>
        <fullName evidence="2">Uncharacterized protein</fullName>
    </submittedName>
</protein>
<name>A0A9D2KQT1_9BACT</name>
<accession>A0A9D2KQT1</accession>
<feature type="transmembrane region" description="Helical" evidence="1">
    <location>
        <begin position="42"/>
        <end position="58"/>
    </location>
</feature>
<organism evidence="2 3">
    <name type="scientific">Candidatus Desulfovibrio intestinavium</name>
    <dbReference type="NCBI Taxonomy" id="2838534"/>
    <lineage>
        <taxon>Bacteria</taxon>
        <taxon>Pseudomonadati</taxon>
        <taxon>Thermodesulfobacteriota</taxon>
        <taxon>Desulfovibrionia</taxon>
        <taxon>Desulfovibrionales</taxon>
        <taxon>Desulfovibrionaceae</taxon>
        <taxon>Desulfovibrio</taxon>
    </lineage>
</organism>
<feature type="transmembrane region" description="Helical" evidence="1">
    <location>
        <begin position="65"/>
        <end position="81"/>
    </location>
</feature>
<dbReference type="Proteomes" id="UP000823821">
    <property type="component" value="Unassembled WGS sequence"/>
</dbReference>
<reference evidence="2" key="1">
    <citation type="journal article" date="2021" name="PeerJ">
        <title>Extensive microbial diversity within the chicken gut microbiome revealed by metagenomics and culture.</title>
        <authorList>
            <person name="Gilroy R."/>
            <person name="Ravi A."/>
            <person name="Getino M."/>
            <person name="Pursley I."/>
            <person name="Horton D.L."/>
            <person name="Alikhan N.F."/>
            <person name="Baker D."/>
            <person name="Gharbi K."/>
            <person name="Hall N."/>
            <person name="Watson M."/>
            <person name="Adriaenssens E.M."/>
            <person name="Foster-Nyarko E."/>
            <person name="Jarju S."/>
            <person name="Secka A."/>
            <person name="Antonio M."/>
            <person name="Oren A."/>
            <person name="Chaudhuri R.R."/>
            <person name="La Ragione R."/>
            <person name="Hildebrand F."/>
            <person name="Pallen M.J."/>
        </authorList>
    </citation>
    <scope>NUCLEOTIDE SEQUENCE</scope>
    <source>
        <strain evidence="2">5032</strain>
    </source>
</reference>
<dbReference type="AlphaFoldDB" id="A0A9D2KQT1"/>
<reference evidence="2" key="2">
    <citation type="submission" date="2021-04" db="EMBL/GenBank/DDBJ databases">
        <authorList>
            <person name="Gilroy R."/>
        </authorList>
    </citation>
    <scope>NUCLEOTIDE SEQUENCE</scope>
    <source>
        <strain evidence="2">5032</strain>
    </source>
</reference>
<keyword evidence="1" id="KW-0812">Transmembrane</keyword>
<evidence type="ECO:0000313" key="3">
    <source>
        <dbReference type="Proteomes" id="UP000823821"/>
    </source>
</evidence>